<protein>
    <recommendedName>
        <fullName evidence="3">Malectin-like domain-containing protein</fullName>
    </recommendedName>
</protein>
<evidence type="ECO:0000313" key="2">
    <source>
        <dbReference type="Proteomes" id="UP001168877"/>
    </source>
</evidence>
<dbReference type="PANTHER" id="PTHR34590:SF5">
    <property type="entry name" value="OS04G0586500 PROTEIN"/>
    <property type="match status" value="1"/>
</dbReference>
<dbReference type="FunFam" id="2.60.120.430:FF:000003">
    <property type="entry name" value="FERONIA receptor-like kinase"/>
    <property type="match status" value="1"/>
</dbReference>
<reference evidence="1" key="1">
    <citation type="journal article" date="2022" name="Plant J.">
        <title>Strategies of tolerance reflected in two North American maple genomes.</title>
        <authorList>
            <person name="McEvoy S.L."/>
            <person name="Sezen U.U."/>
            <person name="Trouern-Trend A."/>
            <person name="McMahon S.M."/>
            <person name="Schaberg P.G."/>
            <person name="Yang J."/>
            <person name="Wegrzyn J.L."/>
            <person name="Swenson N.G."/>
        </authorList>
    </citation>
    <scope>NUCLEOTIDE SEQUENCE</scope>
    <source>
        <strain evidence="1">NS2018</strain>
    </source>
</reference>
<evidence type="ECO:0008006" key="3">
    <source>
        <dbReference type="Google" id="ProtNLM"/>
    </source>
</evidence>
<keyword evidence="2" id="KW-1185">Reference proteome</keyword>
<dbReference type="Proteomes" id="UP001168877">
    <property type="component" value="Unassembled WGS sequence"/>
</dbReference>
<name>A0AA39S5N0_ACESA</name>
<dbReference type="GO" id="GO:0004714">
    <property type="term" value="F:transmembrane receptor protein tyrosine kinase activity"/>
    <property type="evidence" value="ECO:0007669"/>
    <property type="project" value="InterPro"/>
</dbReference>
<comment type="caution">
    <text evidence="1">The sequence shown here is derived from an EMBL/GenBank/DDBJ whole genome shotgun (WGS) entry which is preliminary data.</text>
</comment>
<sequence>MTARVSHSEFSYSFPVVLGQKFVHLHFCSNSYNGRDAANSVISFTAYNRLNAIDARFFFSPGSYSLFKNCSTVQTTKALNYAYIVKEYLIIVDGGILTIKFTPSTNSSNAYAFVNGIEVMSMPNIYRSVDGTLMSVGLNYPIYIDNTTTLENVYRINVGGNDISPSDDTSLFRSWYDNQPYIHGEAFGSWTPDVESKFLFLAKPSTSKAATQNPSVPEVPYMIARVSHSKFSYSFLVVLGRKFVYLHFCSNSYNGRDATNAVFSVTTYNRLNATDVGFFFSPESYSLLKNFSIAQTTKALNYAYIVKEYLIVVDGGILTIKFTPSTNSLNAYAFVNGIEVYLTLYCLREFHTSASSATSVAVDVVVLSGRNNGTTREEEFSDSNGCDSVSRSSTCLVDLPVSFWVFFESLRRRELAEMEMMKSGEAVRCEAKRRRIETEAELTQILV</sequence>
<dbReference type="EMBL" id="JAUESC010000383">
    <property type="protein sequence ID" value="KAK0585726.1"/>
    <property type="molecule type" value="Genomic_DNA"/>
</dbReference>
<dbReference type="PANTHER" id="PTHR34590">
    <property type="entry name" value="OS03G0124300 PROTEIN-RELATED"/>
    <property type="match status" value="1"/>
</dbReference>
<gene>
    <name evidence="1" type="ORF">LWI29_033132</name>
</gene>
<dbReference type="Gene3D" id="2.60.120.430">
    <property type="entry name" value="Galactose-binding lectin"/>
    <property type="match status" value="2"/>
</dbReference>
<reference evidence="1" key="2">
    <citation type="submission" date="2023-06" db="EMBL/GenBank/DDBJ databases">
        <authorList>
            <person name="Swenson N.G."/>
            <person name="Wegrzyn J.L."/>
            <person name="Mcevoy S.L."/>
        </authorList>
    </citation>
    <scope>NUCLEOTIDE SEQUENCE</scope>
    <source>
        <strain evidence="1">NS2018</strain>
        <tissue evidence="1">Leaf</tissue>
    </source>
</reference>
<proteinExistence type="predicted"/>
<dbReference type="InterPro" id="IPR045272">
    <property type="entry name" value="ANXUR1/2-like"/>
</dbReference>
<organism evidence="1 2">
    <name type="scientific">Acer saccharum</name>
    <name type="common">Sugar maple</name>
    <dbReference type="NCBI Taxonomy" id="4024"/>
    <lineage>
        <taxon>Eukaryota</taxon>
        <taxon>Viridiplantae</taxon>
        <taxon>Streptophyta</taxon>
        <taxon>Embryophyta</taxon>
        <taxon>Tracheophyta</taxon>
        <taxon>Spermatophyta</taxon>
        <taxon>Magnoliopsida</taxon>
        <taxon>eudicotyledons</taxon>
        <taxon>Gunneridae</taxon>
        <taxon>Pentapetalae</taxon>
        <taxon>rosids</taxon>
        <taxon>malvids</taxon>
        <taxon>Sapindales</taxon>
        <taxon>Sapindaceae</taxon>
        <taxon>Hippocastanoideae</taxon>
        <taxon>Acereae</taxon>
        <taxon>Acer</taxon>
    </lineage>
</organism>
<evidence type="ECO:0000313" key="1">
    <source>
        <dbReference type="EMBL" id="KAK0585726.1"/>
    </source>
</evidence>
<accession>A0AA39S5N0</accession>
<dbReference type="AlphaFoldDB" id="A0AA39S5N0"/>